<dbReference type="GO" id="GO:0005507">
    <property type="term" value="F:copper ion binding"/>
    <property type="evidence" value="ECO:0007669"/>
    <property type="project" value="InterPro"/>
</dbReference>
<dbReference type="AlphaFoldDB" id="A0A7S2YS50"/>
<gene>
    <name evidence="2" type="ORF">APAL1065_LOCUS25739</name>
</gene>
<reference evidence="2" key="1">
    <citation type="submission" date="2021-01" db="EMBL/GenBank/DDBJ databases">
        <authorList>
            <person name="Corre E."/>
            <person name="Pelletier E."/>
            <person name="Niang G."/>
            <person name="Scheremetjew M."/>
            <person name="Finn R."/>
            <person name="Kale V."/>
            <person name="Holt S."/>
            <person name="Cochrane G."/>
            <person name="Meng A."/>
            <person name="Brown T."/>
            <person name="Cohen L."/>
        </authorList>
    </citation>
    <scope>NUCLEOTIDE SEQUENCE</scope>
    <source>
        <strain evidence="2">CCMP125</strain>
    </source>
</reference>
<name>A0A7S2YS50_9STRA</name>
<dbReference type="EMBL" id="HBHT01038303">
    <property type="protein sequence ID" value="CAD9992166.1"/>
    <property type="molecule type" value="Transcribed_RNA"/>
</dbReference>
<dbReference type="InterPro" id="IPR008972">
    <property type="entry name" value="Cupredoxin"/>
</dbReference>
<proteinExistence type="predicted"/>
<keyword evidence="1" id="KW-0479">Metal-binding</keyword>
<accession>A0A7S2YS50</accession>
<dbReference type="PROSITE" id="PS00080">
    <property type="entry name" value="MULTICOPPER_OXIDASE2"/>
    <property type="match status" value="1"/>
</dbReference>
<dbReference type="SUPFAM" id="SSF49503">
    <property type="entry name" value="Cupredoxins"/>
    <property type="match status" value="1"/>
</dbReference>
<dbReference type="InterPro" id="IPR002355">
    <property type="entry name" value="Cu_oxidase_Cu_BS"/>
</dbReference>
<sequence length="183" mass="20410">MLEPDSGHDVLAIDYGHGAPGVSGDVPLFFQVIDGTTFDFEHLTPDLVSTVYVGETRYYMDVTNRDAIDHNHHQHGFFFQHISTTTIDVDGSKVVTYPGYHTIRLPRRPGGGGSRTVVRGVAPYFCRPGNPQEEDLVCAYGKDFDSTVPRSGGWLVHCHMNEHSQYGMESWIPVKGCPEKKEQ</sequence>
<evidence type="ECO:0000256" key="1">
    <source>
        <dbReference type="ARBA" id="ARBA00022723"/>
    </source>
</evidence>
<organism evidence="2">
    <name type="scientific">Entomoneis paludosa</name>
    <dbReference type="NCBI Taxonomy" id="265537"/>
    <lineage>
        <taxon>Eukaryota</taxon>
        <taxon>Sar</taxon>
        <taxon>Stramenopiles</taxon>
        <taxon>Ochrophyta</taxon>
        <taxon>Bacillariophyta</taxon>
        <taxon>Bacillariophyceae</taxon>
        <taxon>Bacillariophycidae</taxon>
        <taxon>Entomoneidaceae</taxon>
        <taxon>Entomoneis</taxon>
    </lineage>
</organism>
<dbReference type="Gene3D" id="2.60.40.420">
    <property type="entry name" value="Cupredoxins - blue copper proteins"/>
    <property type="match status" value="1"/>
</dbReference>
<protein>
    <recommendedName>
        <fullName evidence="3">Plastocyanin-like domain-containing protein</fullName>
    </recommendedName>
</protein>
<evidence type="ECO:0008006" key="3">
    <source>
        <dbReference type="Google" id="ProtNLM"/>
    </source>
</evidence>
<evidence type="ECO:0000313" key="2">
    <source>
        <dbReference type="EMBL" id="CAD9992166.1"/>
    </source>
</evidence>